<dbReference type="RefSeq" id="WP_086449818.1">
    <property type="nucleotide sequence ID" value="NZ_MSPP01000001.1"/>
</dbReference>
<dbReference type="GO" id="GO:0009298">
    <property type="term" value="P:GDP-mannose biosynthetic process"/>
    <property type="evidence" value="ECO:0007669"/>
    <property type="project" value="TreeGrafter"/>
</dbReference>
<feature type="domain" description="Mannose-6-phosphate isomerase type II C-terminal" evidence="1">
    <location>
        <begin position="247"/>
        <end position="336"/>
    </location>
</feature>
<organism evidence="2 3">
    <name type="scientific">Marivivens niveibacter</name>
    <dbReference type="NCBI Taxonomy" id="1930667"/>
    <lineage>
        <taxon>Bacteria</taxon>
        <taxon>Pseudomonadati</taxon>
        <taxon>Pseudomonadota</taxon>
        <taxon>Alphaproteobacteria</taxon>
        <taxon>Rhodobacterales</taxon>
        <taxon>Paracoccaceae</taxon>
        <taxon>Marivivens group</taxon>
        <taxon>Marivivens</taxon>
    </lineage>
</organism>
<dbReference type="SUPFAM" id="SSF51182">
    <property type="entry name" value="RmlC-like cupins"/>
    <property type="match status" value="1"/>
</dbReference>
<dbReference type="GO" id="GO:0005976">
    <property type="term" value="P:polysaccharide metabolic process"/>
    <property type="evidence" value="ECO:0007669"/>
    <property type="project" value="InterPro"/>
</dbReference>
<dbReference type="InterPro" id="IPR001538">
    <property type="entry name" value="Man6P_isomerase-2_C"/>
</dbReference>
<dbReference type="InterPro" id="IPR029044">
    <property type="entry name" value="Nucleotide-diphossugar_trans"/>
</dbReference>
<dbReference type="InterPro" id="IPR011051">
    <property type="entry name" value="RmlC_Cupin_sf"/>
</dbReference>
<dbReference type="OrthoDB" id="2648023at2"/>
<dbReference type="GO" id="GO:0004475">
    <property type="term" value="F:mannose-1-phosphate guanylyltransferase (GTP) activity"/>
    <property type="evidence" value="ECO:0007669"/>
    <property type="project" value="TreeGrafter"/>
</dbReference>
<dbReference type="Pfam" id="PF01050">
    <property type="entry name" value="MannoseP_isomer"/>
    <property type="match status" value="1"/>
</dbReference>
<keyword evidence="3" id="KW-1185">Reference proteome</keyword>
<evidence type="ECO:0000313" key="3">
    <source>
        <dbReference type="Proteomes" id="UP000194664"/>
    </source>
</evidence>
<comment type="caution">
    <text evidence="2">The sequence shown here is derived from an EMBL/GenBank/DDBJ whole genome shotgun (WGS) entry which is preliminary data.</text>
</comment>
<dbReference type="Gene3D" id="3.90.550.10">
    <property type="entry name" value="Spore Coat Polysaccharide Biosynthesis Protein SpsA, Chain A"/>
    <property type="match status" value="1"/>
</dbReference>
<accession>A0A251X1A7</accession>
<gene>
    <name evidence="2" type="ORF">BVC71_01230</name>
</gene>
<protein>
    <recommendedName>
        <fullName evidence="1">Mannose-6-phosphate isomerase type II C-terminal domain-containing protein</fullName>
    </recommendedName>
</protein>
<evidence type="ECO:0000259" key="1">
    <source>
        <dbReference type="Pfam" id="PF01050"/>
    </source>
</evidence>
<dbReference type="InterPro" id="IPR051161">
    <property type="entry name" value="Mannose-6P_isomerase_type2"/>
</dbReference>
<dbReference type="EMBL" id="MSPP01000001">
    <property type="protein sequence ID" value="OUD10168.1"/>
    <property type="molecule type" value="Genomic_DNA"/>
</dbReference>
<proteinExistence type="predicted"/>
<dbReference type="Gene3D" id="2.60.120.10">
    <property type="entry name" value="Jelly Rolls"/>
    <property type="match status" value="1"/>
</dbReference>
<dbReference type="PANTHER" id="PTHR46390:SF1">
    <property type="entry name" value="MANNOSE-1-PHOSPHATE GUANYLYLTRANSFERASE"/>
    <property type="match status" value="1"/>
</dbReference>
<dbReference type="InterPro" id="IPR014710">
    <property type="entry name" value="RmlC-like_jellyroll"/>
</dbReference>
<sequence length="348" mass="37418">MLDLSLRPVILHPHVATNTPWPDGFDAPIIAHPTPFAEPDAELIQLPSDRGSAAAICAVVEHVCLIDPDAVLVILMNGTLPTMNKTLIKSIAATLPMVQAGEIVTLGATKGDGDTLIEMAQGTIASTSAQPIKQIVQGLTPEQVTAALATQQYQYSAGLVLTTAKTLRGFFGRFAAPLRAAVRRSIKNSRTRQNITIPGADYANADELDFETQLWPLAAGYVVNLPITPQRPSEDAEPIAPVLASANQNWGTVDVLRSEDGARVRWITLLPDCSTPPRVHREQTGTLIVVKGAARAQIDGLPRSLGPNDRMLIPKAHEYSITNVGEEPLCMVEIQVAVPDKRLQLHTV</sequence>
<dbReference type="Proteomes" id="UP000194664">
    <property type="component" value="Unassembled WGS sequence"/>
</dbReference>
<evidence type="ECO:0000313" key="2">
    <source>
        <dbReference type="EMBL" id="OUD10168.1"/>
    </source>
</evidence>
<reference evidence="2 3" key="1">
    <citation type="submission" date="2016-12" db="EMBL/GenBank/DDBJ databases">
        <title>The draft genome sequence of HSLHS2.</title>
        <authorList>
            <person name="Hu D."/>
            <person name="Wang L."/>
            <person name="Shao Z."/>
        </authorList>
    </citation>
    <scope>NUCLEOTIDE SEQUENCE [LARGE SCALE GENOMIC DNA]</scope>
    <source>
        <strain evidence="2">MCCC 1A06712</strain>
    </source>
</reference>
<name>A0A251X1A7_9RHOB</name>
<dbReference type="PANTHER" id="PTHR46390">
    <property type="entry name" value="MANNOSE-1-PHOSPHATE GUANYLYLTRANSFERASE"/>
    <property type="match status" value="1"/>
</dbReference>
<dbReference type="AlphaFoldDB" id="A0A251X1A7"/>